<dbReference type="EMBL" id="CAKLBY020000181">
    <property type="protein sequence ID" value="CAK7931653.1"/>
    <property type="molecule type" value="Genomic_DNA"/>
</dbReference>
<sequence length="100" mass="10653">MDSVVAVEKIYGGSQRRDASTSSASCSASKMAEGANVLHHCNEVLNIGAKLQQHRCQDGEDEDIAICLLLSLPKSFENVVLNFGSEQCETAHARCGQGAD</sequence>
<organism evidence="1 2">
    <name type="scientific">Peronospora matthiolae</name>
    <dbReference type="NCBI Taxonomy" id="2874970"/>
    <lineage>
        <taxon>Eukaryota</taxon>
        <taxon>Sar</taxon>
        <taxon>Stramenopiles</taxon>
        <taxon>Oomycota</taxon>
        <taxon>Peronosporomycetes</taxon>
        <taxon>Peronosporales</taxon>
        <taxon>Peronosporaceae</taxon>
        <taxon>Peronospora</taxon>
    </lineage>
</organism>
<dbReference type="Proteomes" id="UP001162060">
    <property type="component" value="Unassembled WGS sequence"/>
</dbReference>
<proteinExistence type="predicted"/>
<comment type="caution">
    <text evidence="1">The sequence shown here is derived from an EMBL/GenBank/DDBJ whole genome shotgun (WGS) entry which is preliminary data.</text>
</comment>
<protein>
    <submittedName>
        <fullName evidence="1">Uncharacterized protein</fullName>
    </submittedName>
</protein>
<name>A0AAV1UDC7_9STRA</name>
<evidence type="ECO:0000313" key="2">
    <source>
        <dbReference type="Proteomes" id="UP001162060"/>
    </source>
</evidence>
<dbReference type="Pfam" id="PF14223">
    <property type="entry name" value="Retrotran_gag_2"/>
    <property type="match status" value="1"/>
</dbReference>
<reference evidence="1" key="1">
    <citation type="submission" date="2024-01" db="EMBL/GenBank/DDBJ databases">
        <authorList>
            <person name="Webb A."/>
        </authorList>
    </citation>
    <scope>NUCLEOTIDE SEQUENCE</scope>
    <source>
        <strain evidence="1">Pm1</strain>
    </source>
</reference>
<dbReference type="AlphaFoldDB" id="A0AAV1UDC7"/>
<evidence type="ECO:0000313" key="1">
    <source>
        <dbReference type="EMBL" id="CAK7931653.1"/>
    </source>
</evidence>
<gene>
    <name evidence="1" type="ORF">PM001_LOCUS16803</name>
</gene>
<accession>A0AAV1UDC7</accession>